<dbReference type="EMBL" id="BLXT01005224">
    <property type="protein sequence ID" value="GFO20908.1"/>
    <property type="molecule type" value="Genomic_DNA"/>
</dbReference>
<feature type="domain" description="Glycosyl hydrolase family 81 N-terminal" evidence="3">
    <location>
        <begin position="421"/>
        <end position="527"/>
    </location>
</feature>
<feature type="compositionally biased region" description="Low complexity" evidence="1">
    <location>
        <begin position="314"/>
        <end position="355"/>
    </location>
</feature>
<accession>A0AAV4BQ58</accession>
<reference evidence="4 5" key="1">
    <citation type="journal article" date="2021" name="Elife">
        <title>Chloroplast acquisition without the gene transfer in kleptoplastic sea slugs, Plakobranchus ocellatus.</title>
        <authorList>
            <person name="Maeda T."/>
            <person name="Takahashi S."/>
            <person name="Yoshida T."/>
            <person name="Shimamura S."/>
            <person name="Takaki Y."/>
            <person name="Nagai Y."/>
            <person name="Toyoda A."/>
            <person name="Suzuki Y."/>
            <person name="Arimoto A."/>
            <person name="Ishii H."/>
            <person name="Satoh N."/>
            <person name="Nishiyama T."/>
            <person name="Hasebe M."/>
            <person name="Maruyama T."/>
            <person name="Minagawa J."/>
            <person name="Obokata J."/>
            <person name="Shigenobu S."/>
        </authorList>
    </citation>
    <scope>NUCLEOTIDE SEQUENCE [LARGE SCALE GENOMIC DNA]</scope>
</reference>
<gene>
    <name evidence="4" type="ORF">PoB_004741300</name>
</gene>
<dbReference type="InterPro" id="IPR040451">
    <property type="entry name" value="GH81_N"/>
</dbReference>
<keyword evidence="2" id="KW-0732">Signal</keyword>
<dbReference type="PANTHER" id="PTHR31983:SF0">
    <property type="entry name" value="GLUCAN ENDO-1,3-BETA-D-GLUCOSIDASE 2"/>
    <property type="match status" value="1"/>
</dbReference>
<dbReference type="Gene3D" id="2.70.98.30">
    <property type="entry name" value="Golgi alpha-mannosidase II, domain 4"/>
    <property type="match status" value="1"/>
</dbReference>
<dbReference type="InterPro" id="IPR005200">
    <property type="entry name" value="Endo-beta-glucanase"/>
</dbReference>
<evidence type="ECO:0000313" key="5">
    <source>
        <dbReference type="Proteomes" id="UP000735302"/>
    </source>
</evidence>
<sequence length="600" mass="65480">MILLCLVTAVGVATAALPNLPDCVPAQVAPFDQTNPINLFGVNHEIGIKATPKRVGNLRQLGPLPTGHFATGHIKNNDIWPMIVTPYQSLLTDHGAVHDAYTMDRWSDPERTDLMEQQSPWEAGKPWNKLNNLGSNMRQMTSGPDGNPKSAFTGKSGVQVSIEGAGEPELQSFGELYANFLYKSSYGGSMEIPVVRGSAFMTHILKAANPVVKPFCLSSINGNSVKFDCPLEPSAGDGGGGHLEGECHGSTLTITLHNSKAIRDITKIQWAAETKSDWGRTYMRNCDTNICSLENSGKTLKIRVPNASEQPYQGTCDGSTITDGTGTTSGTTNNLITQATPKTTRPPQTTTTSKPTSPPVKPNLPPVDLSTAVKKFILELDEPGDDLPDKTRKFILYFSSPVIPKIDTSSQTIRFEPPNGDQFNGLLQVAYAGSSQRGDGSQTSFFDSYEGVYSYMPRVQYCVSDSANKGYLSFLWNPVDVTGDTATDGKLLMVAMPHHDLLMQTKPVATPFTFKGYVSNDWSMELPVPHTGIDPDPLGVMDVKDNPSQLQVKLDCCHRINSSLEELKAKKSRSPKSKFLISGLNKFPPFFWNILRQMKN</sequence>
<evidence type="ECO:0000256" key="2">
    <source>
        <dbReference type="SAM" id="SignalP"/>
    </source>
</evidence>
<dbReference type="Pfam" id="PF03639">
    <property type="entry name" value="Glyco_hydro_81"/>
    <property type="match status" value="1"/>
</dbReference>
<feature type="chain" id="PRO_5043954857" evidence="2">
    <location>
        <begin position="16"/>
        <end position="600"/>
    </location>
</feature>
<evidence type="ECO:0000313" key="4">
    <source>
        <dbReference type="EMBL" id="GFO20908.1"/>
    </source>
</evidence>
<dbReference type="GO" id="GO:0052861">
    <property type="term" value="F:endo-1,3(4)-beta-glucanase activity"/>
    <property type="evidence" value="ECO:0007669"/>
    <property type="project" value="InterPro"/>
</dbReference>
<protein>
    <submittedName>
        <fullName evidence="4">Endo-1,3(4)-beta-glucanase 1</fullName>
    </submittedName>
</protein>
<proteinExistence type="predicted"/>
<feature type="compositionally biased region" description="Pro residues" evidence="1">
    <location>
        <begin position="356"/>
        <end position="365"/>
    </location>
</feature>
<dbReference type="PANTHER" id="PTHR31983">
    <property type="entry name" value="ENDO-1,3(4)-BETA-GLUCANASE 1"/>
    <property type="match status" value="1"/>
</dbReference>
<feature type="signal peptide" evidence="2">
    <location>
        <begin position="1"/>
        <end position="15"/>
    </location>
</feature>
<dbReference type="Proteomes" id="UP000735302">
    <property type="component" value="Unassembled WGS sequence"/>
</dbReference>
<dbReference type="AlphaFoldDB" id="A0AAV4BQ58"/>
<evidence type="ECO:0000256" key="1">
    <source>
        <dbReference type="SAM" id="MobiDB-lite"/>
    </source>
</evidence>
<feature type="region of interest" description="Disordered" evidence="1">
    <location>
        <begin position="311"/>
        <end position="366"/>
    </location>
</feature>
<comment type="caution">
    <text evidence="4">The sequence shown here is derived from an EMBL/GenBank/DDBJ whole genome shotgun (WGS) entry which is preliminary data.</text>
</comment>
<keyword evidence="5" id="KW-1185">Reference proteome</keyword>
<organism evidence="4 5">
    <name type="scientific">Plakobranchus ocellatus</name>
    <dbReference type="NCBI Taxonomy" id="259542"/>
    <lineage>
        <taxon>Eukaryota</taxon>
        <taxon>Metazoa</taxon>
        <taxon>Spiralia</taxon>
        <taxon>Lophotrochozoa</taxon>
        <taxon>Mollusca</taxon>
        <taxon>Gastropoda</taxon>
        <taxon>Heterobranchia</taxon>
        <taxon>Euthyneura</taxon>
        <taxon>Panpulmonata</taxon>
        <taxon>Sacoglossa</taxon>
        <taxon>Placobranchoidea</taxon>
        <taxon>Plakobranchidae</taxon>
        <taxon>Plakobranchus</taxon>
    </lineage>
</organism>
<evidence type="ECO:0000259" key="3">
    <source>
        <dbReference type="Pfam" id="PF03639"/>
    </source>
</evidence>
<name>A0AAV4BQ58_9GAST</name>